<dbReference type="Proteomes" id="UP000005824">
    <property type="component" value="Unassembled WGS sequence"/>
</dbReference>
<feature type="transmembrane region" description="Helical" evidence="1">
    <location>
        <begin position="78"/>
        <end position="102"/>
    </location>
</feature>
<accession>B4CYE2</accession>
<dbReference type="AlphaFoldDB" id="B4CYE2"/>
<name>B4CYE2_9BACT</name>
<feature type="transmembrane region" description="Helical" evidence="1">
    <location>
        <begin position="440"/>
        <end position="457"/>
    </location>
</feature>
<comment type="caution">
    <text evidence="2">The sequence shown here is derived from an EMBL/GenBank/DDBJ whole genome shotgun (WGS) entry which is preliminary data.</text>
</comment>
<reference evidence="2 3" key="1">
    <citation type="journal article" date="2011" name="J. Bacteriol.">
        <title>Genome sequence of Chthoniobacter flavus Ellin428, an aerobic heterotrophic soil bacterium.</title>
        <authorList>
            <person name="Kant R."/>
            <person name="van Passel M.W."/>
            <person name="Palva A."/>
            <person name="Lucas S."/>
            <person name="Lapidus A."/>
            <person name="Glavina Del Rio T."/>
            <person name="Dalin E."/>
            <person name="Tice H."/>
            <person name="Bruce D."/>
            <person name="Goodwin L."/>
            <person name="Pitluck S."/>
            <person name="Larimer F.W."/>
            <person name="Land M.L."/>
            <person name="Hauser L."/>
            <person name="Sangwan P."/>
            <person name="de Vos W.M."/>
            <person name="Janssen P.H."/>
            <person name="Smidt H."/>
        </authorList>
    </citation>
    <scope>NUCLEOTIDE SEQUENCE [LARGE SCALE GENOMIC DNA]</scope>
    <source>
        <strain evidence="2 3">Ellin428</strain>
    </source>
</reference>
<keyword evidence="1" id="KW-0812">Transmembrane</keyword>
<feature type="transmembrane region" description="Helical" evidence="1">
    <location>
        <begin position="132"/>
        <end position="150"/>
    </location>
</feature>
<feature type="transmembrane region" description="Helical" evidence="1">
    <location>
        <begin position="469"/>
        <end position="487"/>
    </location>
</feature>
<evidence type="ECO:0000313" key="2">
    <source>
        <dbReference type="EMBL" id="EDY20483.1"/>
    </source>
</evidence>
<gene>
    <name evidence="2" type="ORF">CfE428DRAFT_1680</name>
</gene>
<organism evidence="2 3">
    <name type="scientific">Chthoniobacter flavus Ellin428</name>
    <dbReference type="NCBI Taxonomy" id="497964"/>
    <lineage>
        <taxon>Bacteria</taxon>
        <taxon>Pseudomonadati</taxon>
        <taxon>Verrucomicrobiota</taxon>
        <taxon>Spartobacteria</taxon>
        <taxon>Chthoniobacterales</taxon>
        <taxon>Chthoniobacteraceae</taxon>
        <taxon>Chthoniobacter</taxon>
    </lineage>
</organism>
<sequence precursor="true">MQWRRLVLLCLPALILGAILRFSLLTALPEGYYGPDSNSYFDTTSALWLKHEWDMGPKRRWVYPLLLIPTPILPGRNVATIAVVQHIVGLLVSVIGIGWITLNLTRRPTIWVPLVAIFVAIWPRMVWYEQEVVAESILLDSIILTMALAFPVQRLREPKRLFWFLMAAALIIAIKPHGRPIWIGLMISAVLLAGWPWRWSKPCWGALALSLVVILTTGSSKQGPWLLLSSSLPLVDPDHGKWPEYRAVLKPFIEEARADLSQYPWKQARYKKMLVESGENLQLGPVWQEMLKERKKTKFLRVCNDLAHDAILHSPFTYAQMVLRKIGAVLADQDAGTFMAPRAFWKSQLDDNEERWMKHPDEMKLLYEMDENAYLSLAEQRRKQREWYEPWVYHFDHAFSWMKASRGEARKLYLHPAWFGLLALFGFLTCLRPSRWRETSPLWLALGFYLGLIFGIGDAVSRYLQPIEWIGLIFVALGLDWLLGLVWREEPVPEEVES</sequence>
<protein>
    <recommendedName>
        <fullName evidence="4">Glycosyltransferase RgtA/B/C/D-like domain-containing protein</fullName>
    </recommendedName>
</protein>
<evidence type="ECO:0008006" key="4">
    <source>
        <dbReference type="Google" id="ProtNLM"/>
    </source>
</evidence>
<keyword evidence="3" id="KW-1185">Reference proteome</keyword>
<evidence type="ECO:0000256" key="1">
    <source>
        <dbReference type="SAM" id="Phobius"/>
    </source>
</evidence>
<proteinExistence type="predicted"/>
<dbReference type="EMBL" id="ABVL01000004">
    <property type="protein sequence ID" value="EDY20483.1"/>
    <property type="molecule type" value="Genomic_DNA"/>
</dbReference>
<feature type="transmembrane region" description="Helical" evidence="1">
    <location>
        <begin position="162"/>
        <end position="193"/>
    </location>
</feature>
<dbReference type="eggNOG" id="ENOG5033QIU">
    <property type="taxonomic scope" value="Bacteria"/>
</dbReference>
<feature type="transmembrane region" description="Helical" evidence="1">
    <location>
        <begin position="412"/>
        <end position="434"/>
    </location>
</feature>
<keyword evidence="1" id="KW-1133">Transmembrane helix</keyword>
<feature type="transmembrane region" description="Helical" evidence="1">
    <location>
        <begin position="109"/>
        <end position="126"/>
    </location>
</feature>
<dbReference type="STRING" id="497964.CfE428DRAFT_1680"/>
<dbReference type="InParanoid" id="B4CYE2"/>
<keyword evidence="1" id="KW-0472">Membrane</keyword>
<evidence type="ECO:0000313" key="3">
    <source>
        <dbReference type="Proteomes" id="UP000005824"/>
    </source>
</evidence>